<sequence>MIYGRVRSGEFPLVYGIKCDIFLKTTGTGLPVAFCNSVETSQFVKKNGMMIF</sequence>
<organism evidence="1 2">
    <name type="scientific">Intoshia linei</name>
    <dbReference type="NCBI Taxonomy" id="1819745"/>
    <lineage>
        <taxon>Eukaryota</taxon>
        <taxon>Metazoa</taxon>
        <taxon>Spiralia</taxon>
        <taxon>Lophotrochozoa</taxon>
        <taxon>Mesozoa</taxon>
        <taxon>Orthonectida</taxon>
        <taxon>Rhopaluridae</taxon>
        <taxon>Intoshia</taxon>
    </lineage>
</organism>
<evidence type="ECO:0000313" key="1">
    <source>
        <dbReference type="EMBL" id="OAF67681.1"/>
    </source>
</evidence>
<dbReference type="EMBL" id="LWCA01000600">
    <property type="protein sequence ID" value="OAF67681.1"/>
    <property type="molecule type" value="Genomic_DNA"/>
</dbReference>
<protein>
    <submittedName>
        <fullName evidence="1">Uncharacterized protein</fullName>
    </submittedName>
</protein>
<dbReference type="Proteomes" id="UP000078046">
    <property type="component" value="Unassembled WGS sequence"/>
</dbReference>
<comment type="caution">
    <text evidence="1">The sequence shown here is derived from an EMBL/GenBank/DDBJ whole genome shotgun (WGS) entry which is preliminary data.</text>
</comment>
<dbReference type="AlphaFoldDB" id="A0A177B232"/>
<gene>
    <name evidence="1" type="ORF">A3Q56_04584</name>
</gene>
<proteinExistence type="predicted"/>
<evidence type="ECO:0000313" key="2">
    <source>
        <dbReference type="Proteomes" id="UP000078046"/>
    </source>
</evidence>
<accession>A0A177B232</accession>
<reference evidence="1 2" key="1">
    <citation type="submission" date="2016-04" db="EMBL/GenBank/DDBJ databases">
        <title>The genome of Intoshia linei affirms orthonectids as highly simplified spiralians.</title>
        <authorList>
            <person name="Mikhailov K.V."/>
            <person name="Slusarev G.S."/>
            <person name="Nikitin M.A."/>
            <person name="Logacheva M.D."/>
            <person name="Penin A."/>
            <person name="Aleoshin V."/>
            <person name="Panchin Y.V."/>
        </authorList>
    </citation>
    <scope>NUCLEOTIDE SEQUENCE [LARGE SCALE GENOMIC DNA]</scope>
    <source>
        <strain evidence="1">Intl2013</strain>
        <tissue evidence="1">Whole animal</tissue>
    </source>
</reference>
<keyword evidence="2" id="KW-1185">Reference proteome</keyword>
<name>A0A177B232_9BILA</name>